<comment type="caution">
    <text evidence="2">The sequence shown here is derived from an EMBL/GenBank/DDBJ whole genome shotgun (WGS) entry which is preliminary data.</text>
</comment>
<feature type="domain" description="GST N-terminal" evidence="1">
    <location>
        <begin position="2"/>
        <end position="85"/>
    </location>
</feature>
<dbReference type="GO" id="GO:0006749">
    <property type="term" value="P:glutathione metabolic process"/>
    <property type="evidence" value="ECO:0007669"/>
    <property type="project" value="TreeGrafter"/>
</dbReference>
<dbReference type="Proteomes" id="UP001151234">
    <property type="component" value="Unassembled WGS sequence"/>
</dbReference>
<accession>A0A9X3ZID2</accession>
<organism evidence="2 3">
    <name type="scientific">Hoeflea prorocentri</name>
    <dbReference type="NCBI Taxonomy" id="1922333"/>
    <lineage>
        <taxon>Bacteria</taxon>
        <taxon>Pseudomonadati</taxon>
        <taxon>Pseudomonadota</taxon>
        <taxon>Alphaproteobacteria</taxon>
        <taxon>Hyphomicrobiales</taxon>
        <taxon>Rhizobiaceae</taxon>
        <taxon>Hoeflea</taxon>
    </lineage>
</organism>
<dbReference type="RefSeq" id="WP_267991525.1">
    <property type="nucleotide sequence ID" value="NZ_JAPJZI010000001.1"/>
</dbReference>
<protein>
    <submittedName>
        <fullName evidence="2">Glutathione S-transferase</fullName>
    </submittedName>
</protein>
<evidence type="ECO:0000259" key="1">
    <source>
        <dbReference type="PROSITE" id="PS50404"/>
    </source>
</evidence>
<dbReference type="Pfam" id="PF22119">
    <property type="entry name" value="GST_C_8"/>
    <property type="match status" value="1"/>
</dbReference>
<keyword evidence="3" id="KW-1185">Reference proteome</keyword>
<dbReference type="PANTHER" id="PTHR11571">
    <property type="entry name" value="GLUTATHIONE S-TRANSFERASE"/>
    <property type="match status" value="1"/>
</dbReference>
<dbReference type="InterPro" id="IPR054761">
    <property type="entry name" value="GST_C_proteobact"/>
</dbReference>
<dbReference type="EMBL" id="JAPJZI010000001">
    <property type="protein sequence ID" value="MDA5400119.1"/>
    <property type="molecule type" value="Genomic_DNA"/>
</dbReference>
<dbReference type="PROSITE" id="PS50404">
    <property type="entry name" value="GST_NTER"/>
    <property type="match status" value="1"/>
</dbReference>
<name>A0A9X3ZID2_9HYPH</name>
<proteinExistence type="predicted"/>
<dbReference type="InterPro" id="IPR050213">
    <property type="entry name" value="GST_superfamily"/>
</dbReference>
<dbReference type="Gene3D" id="3.40.30.10">
    <property type="entry name" value="Glutaredoxin"/>
    <property type="match status" value="1"/>
</dbReference>
<dbReference type="InterPro" id="IPR036282">
    <property type="entry name" value="Glutathione-S-Trfase_C_sf"/>
</dbReference>
<dbReference type="SUPFAM" id="SSF47616">
    <property type="entry name" value="GST C-terminal domain-like"/>
    <property type="match status" value="1"/>
</dbReference>
<evidence type="ECO:0000313" key="3">
    <source>
        <dbReference type="Proteomes" id="UP001151234"/>
    </source>
</evidence>
<dbReference type="GO" id="GO:0004364">
    <property type="term" value="F:glutathione transferase activity"/>
    <property type="evidence" value="ECO:0007669"/>
    <property type="project" value="TreeGrafter"/>
</dbReference>
<evidence type="ECO:0000313" key="2">
    <source>
        <dbReference type="EMBL" id="MDA5400119.1"/>
    </source>
</evidence>
<dbReference type="SUPFAM" id="SSF52833">
    <property type="entry name" value="Thioredoxin-like"/>
    <property type="match status" value="1"/>
</dbReference>
<gene>
    <name evidence="2" type="ORF">OQ273_16175</name>
</gene>
<dbReference type="InterPro" id="IPR004045">
    <property type="entry name" value="Glutathione_S-Trfase_N"/>
</dbReference>
<reference evidence="2" key="1">
    <citation type="submission" date="2022-11" db="EMBL/GenBank/DDBJ databases">
        <title>Draft genome sequence of Hoeflea poritis E7-10 and Hoeflea prorocentri PM5-8, separated from scleractinian coral Porites lutea and marine dinoflagellate.</title>
        <authorList>
            <person name="Zhang G."/>
            <person name="Wei Q."/>
            <person name="Cai L."/>
        </authorList>
    </citation>
    <scope>NUCLEOTIDE SEQUENCE</scope>
    <source>
        <strain evidence="2">PM5-8</strain>
    </source>
</reference>
<sequence>MPDYTLYYWPIAFRGQFIRAVLTAAGSTWDEADFDTIAALKSKPPADQPVPHMGPPVLIDHATGFSLSQMPAILAYLGEKHGLTPDEPQGVALTNKVVADANDVLYEMTLYNGAQMWTPDSWSAFRPRLKRWMSMFEEIGRRHKMTAEAGTLLGTSHPGIADLTTYVLWHTMTEKLPTLLPLLEETAPATAGLCRRIADIPQQAALREKSDALYGDTWCAGQIEASLRTVLDN</sequence>
<dbReference type="InterPro" id="IPR036249">
    <property type="entry name" value="Thioredoxin-like_sf"/>
</dbReference>
<dbReference type="Gene3D" id="1.20.1050.10">
    <property type="match status" value="1"/>
</dbReference>
<dbReference type="PANTHER" id="PTHR11571:SF263">
    <property type="entry name" value="GLUTATHIONE S-TRANSFERASE"/>
    <property type="match status" value="1"/>
</dbReference>
<dbReference type="AlphaFoldDB" id="A0A9X3ZID2"/>